<dbReference type="GO" id="GO:0048046">
    <property type="term" value="C:apoplast"/>
    <property type="evidence" value="ECO:0007669"/>
    <property type="project" value="UniProtKB-SubCell"/>
</dbReference>
<name>A0A1Z5RGH5_SORBI</name>
<dbReference type="OrthoDB" id="1928589at2759"/>
<dbReference type="InterPro" id="IPR044859">
    <property type="entry name" value="Allene_oxi_cyc_Dirigent"/>
</dbReference>
<organism evidence="5 6">
    <name type="scientific">Sorghum bicolor</name>
    <name type="common">Sorghum</name>
    <name type="synonym">Sorghum vulgare</name>
    <dbReference type="NCBI Taxonomy" id="4558"/>
    <lineage>
        <taxon>Eukaryota</taxon>
        <taxon>Viridiplantae</taxon>
        <taxon>Streptophyta</taxon>
        <taxon>Embryophyta</taxon>
        <taxon>Tracheophyta</taxon>
        <taxon>Spermatophyta</taxon>
        <taxon>Magnoliopsida</taxon>
        <taxon>Liliopsida</taxon>
        <taxon>Poales</taxon>
        <taxon>Poaceae</taxon>
        <taxon>PACMAD clade</taxon>
        <taxon>Panicoideae</taxon>
        <taxon>Andropogonodae</taxon>
        <taxon>Andropogoneae</taxon>
        <taxon>Sorghinae</taxon>
        <taxon>Sorghum</taxon>
    </lineage>
</organism>
<dbReference type="GO" id="GO:0009699">
    <property type="term" value="P:phenylpropanoid biosynthetic process"/>
    <property type="evidence" value="ECO:0007669"/>
    <property type="project" value="UniProtKB-ARBA"/>
</dbReference>
<dbReference type="Proteomes" id="UP000000768">
    <property type="component" value="Chromosome 6"/>
</dbReference>
<dbReference type="EMBL" id="CM000765">
    <property type="protein sequence ID" value="OQU82525.1"/>
    <property type="molecule type" value="Genomic_DNA"/>
</dbReference>
<comment type="subcellular location">
    <subcellularLocation>
        <location evidence="4">Secreted</location>
        <location evidence="4">Extracellular space</location>
        <location evidence="4">Apoplast</location>
    </subcellularLocation>
</comment>
<reference evidence="5 6" key="1">
    <citation type="journal article" date="2009" name="Nature">
        <title>The Sorghum bicolor genome and the diversification of grasses.</title>
        <authorList>
            <person name="Paterson A.H."/>
            <person name="Bowers J.E."/>
            <person name="Bruggmann R."/>
            <person name="Dubchak I."/>
            <person name="Grimwood J."/>
            <person name="Gundlach H."/>
            <person name="Haberer G."/>
            <person name="Hellsten U."/>
            <person name="Mitros T."/>
            <person name="Poliakov A."/>
            <person name="Schmutz J."/>
            <person name="Spannagl M."/>
            <person name="Tang H."/>
            <person name="Wang X."/>
            <person name="Wicker T."/>
            <person name="Bharti A.K."/>
            <person name="Chapman J."/>
            <person name="Feltus F.A."/>
            <person name="Gowik U."/>
            <person name="Grigoriev I.V."/>
            <person name="Lyons E."/>
            <person name="Maher C.A."/>
            <person name="Martis M."/>
            <person name="Narechania A."/>
            <person name="Otillar R.P."/>
            <person name="Penning B.W."/>
            <person name="Salamov A.A."/>
            <person name="Wang Y."/>
            <person name="Zhang L."/>
            <person name="Carpita N.C."/>
            <person name="Freeling M."/>
            <person name="Gingle A.R."/>
            <person name="Hash C.T."/>
            <person name="Keller B."/>
            <person name="Klein P."/>
            <person name="Kresovich S."/>
            <person name="McCann M.C."/>
            <person name="Ming R."/>
            <person name="Peterson D.G."/>
            <person name="Mehboob-ur-Rahman"/>
            <person name="Ware D."/>
            <person name="Westhoff P."/>
            <person name="Mayer K.F."/>
            <person name="Messing J."/>
            <person name="Rokhsar D.S."/>
        </authorList>
    </citation>
    <scope>NUCLEOTIDE SEQUENCE [LARGE SCALE GENOMIC DNA]</scope>
    <source>
        <strain evidence="6">cv. BTx623</strain>
    </source>
</reference>
<comment type="function">
    <text evidence="4">Dirigent proteins impart stereoselectivity on the phenoxy radical-coupling reaction, yielding optically active lignans from two molecules of coniferyl alcohol in the biosynthesis of lignans, flavonolignans, and alkaloids and thus plays a central role in plant secondary metabolism.</text>
</comment>
<comment type="similarity">
    <text evidence="1 4">Belongs to the plant dirigent protein family.</text>
</comment>
<dbReference type="PROSITE" id="PS51257">
    <property type="entry name" value="PROKAR_LIPOPROTEIN"/>
    <property type="match status" value="1"/>
</dbReference>
<keyword evidence="4" id="KW-0052">Apoplast</keyword>
<dbReference type="OMA" id="FHEVDTG"/>
<dbReference type="STRING" id="4558.A0A1Z5RGH5"/>
<dbReference type="Gene3D" id="2.40.480.10">
    <property type="entry name" value="Allene oxide cyclase-like"/>
    <property type="match status" value="1"/>
</dbReference>
<keyword evidence="4" id="KW-0732">Signal</keyword>
<protein>
    <recommendedName>
        <fullName evidence="4">Dirigent protein</fullName>
    </recommendedName>
</protein>
<proteinExistence type="inferred from homology"/>
<accession>A0A1Z5RGH5</accession>
<evidence type="ECO:0000256" key="3">
    <source>
        <dbReference type="ARBA" id="ARBA00022525"/>
    </source>
</evidence>
<dbReference type="PANTHER" id="PTHR21495">
    <property type="entry name" value="NUCLEOPORIN-RELATED"/>
    <property type="match status" value="1"/>
</dbReference>
<sequence>MAAARCSSVVLMLLVLLTSCCSAADKNLTHLHFYFHEIEAGANATIVSAVSLDKSAAVFGDVKVFDNELREGPDPSSRLIGRAQGLGVNASLDGASILTAIDFVFSGDYGEYSGSTLTTRGQFNLTGPSERAIVGGTGKLRFARGYMTSRVLSFTNTYAVVVFDMYFTLAL</sequence>
<reference evidence="6" key="2">
    <citation type="journal article" date="2018" name="Plant J.">
        <title>The Sorghum bicolor reference genome: improved assembly, gene annotations, a transcriptome atlas, and signatures of genome organization.</title>
        <authorList>
            <person name="McCormick R.F."/>
            <person name="Truong S.K."/>
            <person name="Sreedasyam A."/>
            <person name="Jenkins J."/>
            <person name="Shu S."/>
            <person name="Sims D."/>
            <person name="Kennedy M."/>
            <person name="Amirebrahimi M."/>
            <person name="Weers B.D."/>
            <person name="McKinley B."/>
            <person name="Mattison A."/>
            <person name="Morishige D.T."/>
            <person name="Grimwood J."/>
            <person name="Schmutz J."/>
            <person name="Mullet J.E."/>
        </authorList>
    </citation>
    <scope>NUCLEOTIDE SEQUENCE [LARGE SCALE GENOMIC DNA]</scope>
    <source>
        <strain evidence="6">cv. BTx623</strain>
    </source>
</reference>
<dbReference type="eggNOG" id="ENOG502SRFP">
    <property type="taxonomic scope" value="Eukaryota"/>
</dbReference>
<feature type="chain" id="PRO_5011019674" description="Dirigent protein" evidence="4">
    <location>
        <begin position="24"/>
        <end position="171"/>
    </location>
</feature>
<gene>
    <name evidence="5" type="ORF">SORBI_3006G256900</name>
</gene>
<evidence type="ECO:0000313" key="5">
    <source>
        <dbReference type="EMBL" id="OQU82525.1"/>
    </source>
</evidence>
<keyword evidence="3 4" id="KW-0964">Secreted</keyword>
<evidence type="ECO:0000256" key="4">
    <source>
        <dbReference type="RuleBase" id="RU363099"/>
    </source>
</evidence>
<dbReference type="Gramene" id="OQU82525">
    <property type="protein sequence ID" value="OQU82525"/>
    <property type="gene ID" value="SORBI_3006G256900"/>
</dbReference>
<evidence type="ECO:0000313" key="6">
    <source>
        <dbReference type="Proteomes" id="UP000000768"/>
    </source>
</evidence>
<feature type="signal peptide" evidence="4">
    <location>
        <begin position="1"/>
        <end position="23"/>
    </location>
</feature>
<comment type="subunit">
    <text evidence="2 4">Homodimer.</text>
</comment>
<evidence type="ECO:0000256" key="1">
    <source>
        <dbReference type="ARBA" id="ARBA00010746"/>
    </source>
</evidence>
<keyword evidence="6" id="KW-1185">Reference proteome</keyword>
<dbReference type="Pfam" id="PF03018">
    <property type="entry name" value="Dirigent"/>
    <property type="match status" value="1"/>
</dbReference>
<dbReference type="AlphaFoldDB" id="A0A1Z5RGH5"/>
<dbReference type="InterPro" id="IPR004265">
    <property type="entry name" value="Dirigent"/>
</dbReference>
<dbReference type="InParanoid" id="A0A1Z5RGH5"/>
<dbReference type="KEGG" id="sbi:8070287"/>
<evidence type="ECO:0000256" key="2">
    <source>
        <dbReference type="ARBA" id="ARBA00011738"/>
    </source>
</evidence>